<protein>
    <recommendedName>
        <fullName evidence="6">Ferric oxidoreductase domain-containing protein</fullName>
    </recommendedName>
</protein>
<gene>
    <name evidence="7" type="ORF">PSEWESI4_03837</name>
</gene>
<feature type="transmembrane region" description="Helical" evidence="5">
    <location>
        <begin position="172"/>
        <end position="192"/>
    </location>
</feature>
<keyword evidence="8" id="KW-1185">Reference proteome</keyword>
<evidence type="ECO:0000256" key="1">
    <source>
        <dbReference type="ARBA" id="ARBA00004141"/>
    </source>
</evidence>
<evidence type="ECO:0000313" key="7">
    <source>
        <dbReference type="EMBL" id="CAD5109532.1"/>
    </source>
</evidence>
<evidence type="ECO:0000256" key="3">
    <source>
        <dbReference type="ARBA" id="ARBA00022989"/>
    </source>
</evidence>
<feature type="transmembrane region" description="Helical" evidence="5">
    <location>
        <begin position="12"/>
        <end position="31"/>
    </location>
</feature>
<dbReference type="GO" id="GO:0016020">
    <property type="term" value="C:membrane"/>
    <property type="evidence" value="ECO:0007669"/>
    <property type="project" value="UniProtKB-SubCell"/>
</dbReference>
<keyword evidence="3 5" id="KW-1133">Transmembrane helix</keyword>
<keyword evidence="2 5" id="KW-0812">Transmembrane</keyword>
<evidence type="ECO:0000259" key="6">
    <source>
        <dbReference type="Pfam" id="PF01794"/>
    </source>
</evidence>
<comment type="caution">
    <text evidence="7">The sequence shown here is derived from an EMBL/GenBank/DDBJ whole genome shotgun (WGS) entry which is preliminary data.</text>
</comment>
<feature type="transmembrane region" description="Helical" evidence="5">
    <location>
        <begin position="81"/>
        <end position="100"/>
    </location>
</feature>
<sequence length="216" mass="23611">MNTRTNHLGGWRLFSLLAVSILAMAALILAFAPDSVEGTRSVIRATARTSFALFFTAFTASAFAVLVPSPFSRSLLRERRIIGLSFAFSHFVHAIAIFAYGQLAPEFWPNRTALGNLPGSIGYAFILLLTLTSFKGPARLLGAKAWKRLHVTGMWVIAAIFTYSYFKRIPTNLLYAIPFGIVVAAVAVRLVGKLALAARRNQRAPANPDERKALVS</sequence>
<evidence type="ECO:0000256" key="4">
    <source>
        <dbReference type="ARBA" id="ARBA00023136"/>
    </source>
</evidence>
<dbReference type="EMBL" id="CAJFCI010000076">
    <property type="protein sequence ID" value="CAD5109532.1"/>
    <property type="molecule type" value="Genomic_DNA"/>
</dbReference>
<evidence type="ECO:0000256" key="2">
    <source>
        <dbReference type="ARBA" id="ARBA00022692"/>
    </source>
</evidence>
<feature type="transmembrane region" description="Helical" evidence="5">
    <location>
        <begin position="149"/>
        <end position="166"/>
    </location>
</feature>
<dbReference type="RefSeq" id="WP_187672845.1">
    <property type="nucleotide sequence ID" value="NZ_CAJFCI010000076.1"/>
</dbReference>
<evidence type="ECO:0000256" key="5">
    <source>
        <dbReference type="SAM" id="Phobius"/>
    </source>
</evidence>
<reference evidence="7 8" key="1">
    <citation type="submission" date="2020-08" db="EMBL/GenBank/DDBJ databases">
        <authorList>
            <person name="Criscuolo A."/>
        </authorList>
    </citation>
    <scope>NUCLEOTIDE SEQUENCE [LARGE SCALE GENOMIC DNA]</scope>
    <source>
        <strain evidence="7">CIP111764</strain>
    </source>
</reference>
<proteinExistence type="predicted"/>
<feature type="domain" description="Ferric oxidoreductase" evidence="6">
    <location>
        <begin position="50"/>
        <end position="159"/>
    </location>
</feature>
<dbReference type="Pfam" id="PF01794">
    <property type="entry name" value="Ferric_reduct"/>
    <property type="match status" value="1"/>
</dbReference>
<evidence type="ECO:0000313" key="8">
    <source>
        <dbReference type="Proteomes" id="UP000583387"/>
    </source>
</evidence>
<keyword evidence="4 5" id="KW-0472">Membrane</keyword>
<feature type="transmembrane region" description="Helical" evidence="5">
    <location>
        <begin position="51"/>
        <end position="69"/>
    </location>
</feature>
<dbReference type="AlphaFoldDB" id="A0A7U7EQW7"/>
<accession>A0A7U7EQW7</accession>
<feature type="transmembrane region" description="Helical" evidence="5">
    <location>
        <begin position="120"/>
        <end position="137"/>
    </location>
</feature>
<dbReference type="InterPro" id="IPR013130">
    <property type="entry name" value="Fe3_Rdtase_TM_dom"/>
</dbReference>
<organism evidence="7 8">
    <name type="scientific">Zestomonas carbonaria</name>
    <dbReference type="NCBI Taxonomy" id="2762745"/>
    <lineage>
        <taxon>Bacteria</taxon>
        <taxon>Pseudomonadati</taxon>
        <taxon>Pseudomonadota</taxon>
        <taxon>Gammaproteobacteria</taxon>
        <taxon>Pseudomonadales</taxon>
        <taxon>Pseudomonadaceae</taxon>
        <taxon>Zestomonas</taxon>
    </lineage>
</organism>
<comment type="subcellular location">
    <subcellularLocation>
        <location evidence="1">Membrane</location>
        <topology evidence="1">Multi-pass membrane protein</topology>
    </subcellularLocation>
</comment>
<name>A0A7U7EQW7_9GAMM</name>
<dbReference type="Proteomes" id="UP000583387">
    <property type="component" value="Unassembled WGS sequence"/>
</dbReference>